<reference evidence="1" key="1">
    <citation type="submission" date="2019-12" db="EMBL/GenBank/DDBJ databases">
        <title>Genome sequencing and annotation of Brassica cretica.</title>
        <authorList>
            <person name="Studholme D.J."/>
            <person name="Sarris P."/>
        </authorList>
    </citation>
    <scope>NUCLEOTIDE SEQUENCE</scope>
    <source>
        <strain evidence="1">PFS-109/04</strain>
        <tissue evidence="1">Leaf</tissue>
    </source>
</reference>
<evidence type="ECO:0000313" key="2">
    <source>
        <dbReference type="Proteomes" id="UP000712600"/>
    </source>
</evidence>
<dbReference type="AlphaFoldDB" id="A0A8S9RZD7"/>
<dbReference type="EMBL" id="QGKX02000088">
    <property type="protein sequence ID" value="KAF3585916.1"/>
    <property type="molecule type" value="Genomic_DNA"/>
</dbReference>
<name>A0A8S9RZD7_BRACR</name>
<proteinExistence type="predicted"/>
<protein>
    <submittedName>
        <fullName evidence="1">Uncharacterized protein</fullName>
    </submittedName>
</protein>
<accession>A0A8S9RZD7</accession>
<sequence length="111" mass="12292">MVYPSQSFQVLAGVSSFVTSTSLFGSTYNSSKISLNMVELKVFSRNKREKSKETQCNSRPAEINATFGDSFMTCSSRTKPIICFSSQPTLNRLNIVADHAVLLILFALIRS</sequence>
<organism evidence="1 2">
    <name type="scientific">Brassica cretica</name>
    <name type="common">Mustard</name>
    <dbReference type="NCBI Taxonomy" id="69181"/>
    <lineage>
        <taxon>Eukaryota</taxon>
        <taxon>Viridiplantae</taxon>
        <taxon>Streptophyta</taxon>
        <taxon>Embryophyta</taxon>
        <taxon>Tracheophyta</taxon>
        <taxon>Spermatophyta</taxon>
        <taxon>Magnoliopsida</taxon>
        <taxon>eudicotyledons</taxon>
        <taxon>Gunneridae</taxon>
        <taxon>Pentapetalae</taxon>
        <taxon>rosids</taxon>
        <taxon>malvids</taxon>
        <taxon>Brassicales</taxon>
        <taxon>Brassicaceae</taxon>
        <taxon>Brassiceae</taxon>
        <taxon>Brassica</taxon>
    </lineage>
</organism>
<comment type="caution">
    <text evidence="1">The sequence shown here is derived from an EMBL/GenBank/DDBJ whole genome shotgun (WGS) entry which is preliminary data.</text>
</comment>
<gene>
    <name evidence="1" type="ORF">F2Q69_00028221</name>
</gene>
<evidence type="ECO:0000313" key="1">
    <source>
        <dbReference type="EMBL" id="KAF3585916.1"/>
    </source>
</evidence>
<dbReference type="Proteomes" id="UP000712600">
    <property type="component" value="Unassembled WGS sequence"/>
</dbReference>